<protein>
    <recommendedName>
        <fullName evidence="2">DUF4367 domain-containing protein</fullName>
    </recommendedName>
</protein>
<organism evidence="3 4">
    <name type="scientific">Gracilibacillus boraciitolerans JCM 21714</name>
    <dbReference type="NCBI Taxonomy" id="1298598"/>
    <lineage>
        <taxon>Bacteria</taxon>
        <taxon>Bacillati</taxon>
        <taxon>Bacillota</taxon>
        <taxon>Bacilli</taxon>
        <taxon>Bacillales</taxon>
        <taxon>Bacillaceae</taxon>
        <taxon>Gracilibacillus</taxon>
    </lineage>
</organism>
<dbReference type="InterPro" id="IPR052944">
    <property type="entry name" value="Sporulation_related"/>
</dbReference>
<evidence type="ECO:0000313" key="4">
    <source>
        <dbReference type="Proteomes" id="UP000019102"/>
    </source>
</evidence>
<comment type="caution">
    <text evidence="3">The sequence shown here is derived from an EMBL/GenBank/DDBJ whole genome shotgun (WGS) entry which is preliminary data.</text>
</comment>
<sequence>MKDHEKKWQEWLKEDYHTSKKLPFSKEENWNQINDKLSKSNQKKKRLLPKKSLLAVAVFVLIIVGSVFANSNQIQAFDWFVNIFVTSDGEMTQINQTTSEETSSSEQALPDFDKITTEEVQEESRNMTFEEAQAETDFNISQPSFLPGTYRLQHVEVVDRHTESYQVLLHYTDDDGEILKLTETYQPNDFASAKVVDNENTKVKTVALDGGEARLIVFDDASKELIWSTPQMNWLLEGTVTEEHLLEIAESIE</sequence>
<keyword evidence="1" id="KW-0472">Membrane</keyword>
<feature type="transmembrane region" description="Helical" evidence="1">
    <location>
        <begin position="52"/>
        <end position="69"/>
    </location>
</feature>
<evidence type="ECO:0000256" key="1">
    <source>
        <dbReference type="SAM" id="Phobius"/>
    </source>
</evidence>
<dbReference type="PANTHER" id="PTHR37507">
    <property type="entry name" value="SPORULATION PROTEIN YDCC"/>
    <property type="match status" value="1"/>
</dbReference>
<dbReference type="AlphaFoldDB" id="W4VP63"/>
<dbReference type="Pfam" id="PF14285">
    <property type="entry name" value="DUF4367"/>
    <property type="match status" value="1"/>
</dbReference>
<dbReference type="eggNOG" id="COG2834">
    <property type="taxonomic scope" value="Bacteria"/>
</dbReference>
<dbReference type="OrthoDB" id="2971277at2"/>
<dbReference type="RefSeq" id="WP_035725630.1">
    <property type="nucleotide sequence ID" value="NZ_BAVS01000035.1"/>
</dbReference>
<dbReference type="InterPro" id="IPR025377">
    <property type="entry name" value="DUF4367"/>
</dbReference>
<feature type="domain" description="DUF4367" evidence="2">
    <location>
        <begin position="150"/>
        <end position="252"/>
    </location>
</feature>
<dbReference type="Proteomes" id="UP000019102">
    <property type="component" value="Unassembled WGS sequence"/>
</dbReference>
<keyword evidence="1" id="KW-0812">Transmembrane</keyword>
<proteinExistence type="predicted"/>
<evidence type="ECO:0000259" key="2">
    <source>
        <dbReference type="Pfam" id="PF14285"/>
    </source>
</evidence>
<keyword evidence="4" id="KW-1185">Reference proteome</keyword>
<reference evidence="3 4" key="1">
    <citation type="journal article" date="2014" name="Genome Announc.">
        <title>Draft Genome Sequence of the Boron-Tolerant and Moderately Halotolerant Bacterium Gracilibacillus boraciitolerans JCM 21714T.</title>
        <authorList>
            <person name="Ahmed I."/>
            <person name="Oshima K."/>
            <person name="Suda W."/>
            <person name="Kitamura K."/>
            <person name="Iida T."/>
            <person name="Ohmori Y."/>
            <person name="Fujiwara T."/>
            <person name="Hattori M."/>
            <person name="Ohkuma M."/>
        </authorList>
    </citation>
    <scope>NUCLEOTIDE SEQUENCE [LARGE SCALE GENOMIC DNA]</scope>
    <source>
        <strain evidence="3 4">JCM 21714</strain>
    </source>
</reference>
<accession>W4VP63</accession>
<gene>
    <name evidence="3" type="ORF">JCM21714_4147</name>
</gene>
<dbReference type="STRING" id="1298598.JCM21714_4147"/>
<evidence type="ECO:0000313" key="3">
    <source>
        <dbReference type="EMBL" id="GAE94946.1"/>
    </source>
</evidence>
<dbReference type="PANTHER" id="PTHR37507:SF2">
    <property type="entry name" value="SPORULATION PROTEIN YDCC"/>
    <property type="match status" value="1"/>
</dbReference>
<keyword evidence="1" id="KW-1133">Transmembrane helix</keyword>
<name>W4VP63_9BACI</name>
<dbReference type="EMBL" id="BAVS01000035">
    <property type="protein sequence ID" value="GAE94946.1"/>
    <property type="molecule type" value="Genomic_DNA"/>
</dbReference>